<evidence type="ECO:0000313" key="3">
    <source>
        <dbReference type="EMBL" id="KAJ1916003.1"/>
    </source>
</evidence>
<proteinExistence type="predicted"/>
<feature type="domain" description="SCP" evidence="2">
    <location>
        <begin position="40"/>
        <end position="125"/>
    </location>
</feature>
<keyword evidence="4" id="KW-1185">Reference proteome</keyword>
<dbReference type="EMBL" id="JANBPU010000120">
    <property type="protein sequence ID" value="KAJ1916003.1"/>
    <property type="molecule type" value="Genomic_DNA"/>
</dbReference>
<accession>A0A9W7ZYN2</accession>
<protein>
    <recommendedName>
        <fullName evidence="2">SCP domain-containing protein</fullName>
    </recommendedName>
</protein>
<gene>
    <name evidence="3" type="ORF">H4219_004025</name>
</gene>
<comment type="caution">
    <text evidence="3">The sequence shown here is derived from an EMBL/GenBank/DDBJ whole genome shotgun (WGS) entry which is preliminary data.</text>
</comment>
<name>A0A9W7ZYN2_9FUNG</name>
<sequence length="246" mass="26538">MVNANESLYSGDGADRATEADVVYAICLSSTIHKGGKTYRISPALMKMAQEWADHMNSVNKMNHDDIESRFLNSDFKSGNGNNVFGENVDKNTTVVQSVNSWINHEGHKENIEYERFEYMGIARKGNFWCQELAVPEDDTSQGPEVDCTGFNSDIKLNKAVKLPAEIDLDSLNIDSGPNAGGSNPGDDTKPGDNNNNPPSDVQAGSDGGDDNYADDNDNNGPDGGITITRVVTEVVTNAVTITVDA</sequence>
<evidence type="ECO:0000256" key="1">
    <source>
        <dbReference type="SAM" id="MobiDB-lite"/>
    </source>
</evidence>
<dbReference type="AlphaFoldDB" id="A0A9W7ZYN2"/>
<dbReference type="PANTHER" id="PTHR31157:SF1">
    <property type="entry name" value="SCP DOMAIN-CONTAINING PROTEIN"/>
    <property type="match status" value="1"/>
</dbReference>
<dbReference type="Pfam" id="PF00188">
    <property type="entry name" value="CAP"/>
    <property type="match status" value="1"/>
</dbReference>
<feature type="region of interest" description="Disordered" evidence="1">
    <location>
        <begin position="172"/>
        <end position="226"/>
    </location>
</feature>
<reference evidence="3" key="1">
    <citation type="submission" date="2022-07" db="EMBL/GenBank/DDBJ databases">
        <title>Phylogenomic reconstructions and comparative analyses of Kickxellomycotina fungi.</title>
        <authorList>
            <person name="Reynolds N.K."/>
            <person name="Stajich J.E."/>
            <person name="Barry K."/>
            <person name="Grigoriev I.V."/>
            <person name="Crous P."/>
            <person name="Smith M.E."/>
        </authorList>
    </citation>
    <scope>NUCLEOTIDE SEQUENCE</scope>
    <source>
        <strain evidence="3">NBRC 100468</strain>
    </source>
</reference>
<dbReference type="SUPFAM" id="SSF55797">
    <property type="entry name" value="PR-1-like"/>
    <property type="match status" value="1"/>
</dbReference>
<dbReference type="InterPro" id="IPR035940">
    <property type="entry name" value="CAP_sf"/>
</dbReference>
<dbReference type="Gene3D" id="3.40.33.10">
    <property type="entry name" value="CAP"/>
    <property type="match status" value="1"/>
</dbReference>
<evidence type="ECO:0000259" key="2">
    <source>
        <dbReference type="Pfam" id="PF00188"/>
    </source>
</evidence>
<organism evidence="3 4">
    <name type="scientific">Mycoemilia scoparia</name>
    <dbReference type="NCBI Taxonomy" id="417184"/>
    <lineage>
        <taxon>Eukaryota</taxon>
        <taxon>Fungi</taxon>
        <taxon>Fungi incertae sedis</taxon>
        <taxon>Zoopagomycota</taxon>
        <taxon>Kickxellomycotina</taxon>
        <taxon>Kickxellomycetes</taxon>
        <taxon>Kickxellales</taxon>
        <taxon>Kickxellaceae</taxon>
        <taxon>Mycoemilia</taxon>
    </lineage>
</organism>
<dbReference type="CDD" id="cd05379">
    <property type="entry name" value="CAP_bacterial"/>
    <property type="match status" value="1"/>
</dbReference>
<feature type="compositionally biased region" description="Acidic residues" evidence="1">
    <location>
        <begin position="208"/>
        <end position="218"/>
    </location>
</feature>
<evidence type="ECO:0000313" key="4">
    <source>
        <dbReference type="Proteomes" id="UP001150538"/>
    </source>
</evidence>
<dbReference type="InterPro" id="IPR014044">
    <property type="entry name" value="CAP_dom"/>
</dbReference>
<dbReference type="PANTHER" id="PTHR31157">
    <property type="entry name" value="SCP DOMAIN-CONTAINING PROTEIN"/>
    <property type="match status" value="1"/>
</dbReference>
<dbReference type="Proteomes" id="UP001150538">
    <property type="component" value="Unassembled WGS sequence"/>
</dbReference>